<evidence type="ECO:0000256" key="1">
    <source>
        <dbReference type="SAM" id="MobiDB-lite"/>
    </source>
</evidence>
<dbReference type="OrthoDB" id="3251507at2759"/>
<reference evidence="3" key="1">
    <citation type="journal article" date="2014" name="Genome Announc.">
        <title>Draft genome sequence of Colletotrichum sublineola, a destructive pathogen of cultivated sorghum.</title>
        <authorList>
            <person name="Baroncelli R."/>
            <person name="Sanz-Martin J.M."/>
            <person name="Rech G.E."/>
            <person name="Sukno S.A."/>
            <person name="Thon M.R."/>
        </authorList>
    </citation>
    <scope>NUCLEOTIDE SEQUENCE [LARGE SCALE GENOMIC DNA]</scope>
    <source>
        <strain evidence="3">TX430BB</strain>
    </source>
</reference>
<dbReference type="OMA" id="VEMYESC"/>
<comment type="caution">
    <text evidence="2">The sequence shown here is derived from an EMBL/GenBank/DDBJ whole genome shotgun (WGS) entry which is preliminary data.</text>
</comment>
<dbReference type="Proteomes" id="UP000027238">
    <property type="component" value="Unassembled WGS sequence"/>
</dbReference>
<evidence type="ECO:0000313" key="3">
    <source>
        <dbReference type="Proteomes" id="UP000027238"/>
    </source>
</evidence>
<dbReference type="PANTHER" id="PTHR42037">
    <property type="match status" value="1"/>
</dbReference>
<proteinExistence type="predicted"/>
<evidence type="ECO:0000313" key="2">
    <source>
        <dbReference type="EMBL" id="KDN72136.1"/>
    </source>
</evidence>
<dbReference type="AlphaFoldDB" id="A0A066Y257"/>
<dbReference type="HOGENOM" id="CLU_027514_2_2_1"/>
<feature type="compositionally biased region" description="Acidic residues" evidence="1">
    <location>
        <begin position="534"/>
        <end position="545"/>
    </location>
</feature>
<name>A0A066Y257_COLSU</name>
<feature type="region of interest" description="Disordered" evidence="1">
    <location>
        <begin position="531"/>
        <end position="551"/>
    </location>
</feature>
<protein>
    <submittedName>
        <fullName evidence="2">Uncharacterized protein</fullName>
    </submittedName>
</protein>
<dbReference type="InterPro" id="IPR027796">
    <property type="entry name" value="OTT_1508_deam-like"/>
</dbReference>
<dbReference type="PANTHER" id="PTHR42037:SF1">
    <property type="match status" value="1"/>
</dbReference>
<gene>
    <name evidence="2" type="ORF">CSUB01_11274</name>
</gene>
<accession>A0A066Y257</accession>
<organism evidence="2 3">
    <name type="scientific">Colletotrichum sublineola</name>
    <name type="common">Sorghum anthracnose fungus</name>
    <dbReference type="NCBI Taxonomy" id="1173701"/>
    <lineage>
        <taxon>Eukaryota</taxon>
        <taxon>Fungi</taxon>
        <taxon>Dikarya</taxon>
        <taxon>Ascomycota</taxon>
        <taxon>Pezizomycotina</taxon>
        <taxon>Sordariomycetes</taxon>
        <taxon>Hypocreomycetidae</taxon>
        <taxon>Glomerellales</taxon>
        <taxon>Glomerellaceae</taxon>
        <taxon>Colletotrichum</taxon>
        <taxon>Colletotrichum graminicola species complex</taxon>
    </lineage>
</organism>
<sequence length="566" mass="63773">MIVADGLDHPISLKLCKRLNRFFEALTFLTSLQKACGRGIQEKAPSETSEAGEDHNRVLECFINKLAQICDNKRRGPTVTSLAIVRPPDKLLYVFASNQRSTEDAEEAREFVLSILSYVNRECAMPGFRGDESSPVFRHLLRNILEFNHERIRYYRQSLLESIPQCLVDCTRFASEENDSLREALLAFQQTALITPTGSDNVDDSGMIVSSSNEDLVRAVTALRQSTTFNNIAERCKAGKIDESRHWCELQHFIGRLVSYFRAVQAILGARKHHPELFDMEDLEIRFINASKPIPNPMNAFQAGLPPDQRTTARSAGVIISRMTSDEVQQEAYRRYADELQRCGLDNLIARQCYTKSFRPIVHSEVLLLEWLQTEFAEETHSIPFYNDIKYIGCSKPTCRLCEYYFAAHNSGVRVRPSHRNVYANWVVPDVLVEGETSQYKAKMIDSVLAKIRDDVFLALREKVSVRKRFDSETCSSLPTYQSVTGVSTDLGGLASLVEGLSLAGPVHASHWEVARNKSIGDDAWSVVAQDENDKGDDDDDDDDGGGTLVFTGRNTRIQALLRLSK</sequence>
<dbReference type="Pfam" id="PF14441">
    <property type="entry name" value="OTT_1508_deam"/>
    <property type="match status" value="1"/>
</dbReference>
<keyword evidence="3" id="KW-1185">Reference proteome</keyword>
<dbReference type="eggNOG" id="ENOG502SKGQ">
    <property type="taxonomic scope" value="Eukaryota"/>
</dbReference>
<dbReference type="STRING" id="1173701.A0A066Y257"/>
<dbReference type="EMBL" id="JMSE01000039">
    <property type="protein sequence ID" value="KDN72136.1"/>
    <property type="molecule type" value="Genomic_DNA"/>
</dbReference>